<dbReference type="NCBIfam" id="TIGR00505">
    <property type="entry name" value="ribA"/>
    <property type="match status" value="1"/>
</dbReference>
<keyword evidence="12 19" id="KW-0460">Magnesium</keyword>
<dbReference type="HAMAP" id="MF_01283">
    <property type="entry name" value="RibBA"/>
    <property type="match status" value="1"/>
</dbReference>
<dbReference type="Proteomes" id="UP000006427">
    <property type="component" value="Unassembled WGS sequence"/>
</dbReference>
<comment type="function">
    <text evidence="17 19">Catalyzes the conversion of GTP to 2,5-diamino-6-ribosylamino-4(3H)-pyrimidinone 5'-phosphate (DARP), formate and pyrophosphate.</text>
</comment>
<keyword evidence="15 19" id="KW-0456">Lyase</keyword>
<feature type="binding site" evidence="19">
    <location>
        <position position="151"/>
    </location>
    <ligand>
        <name>Mg(2+)</name>
        <dbReference type="ChEBI" id="CHEBI:18420"/>
        <label>2</label>
    </ligand>
</feature>
<dbReference type="GO" id="GO:0030145">
    <property type="term" value="F:manganese ion binding"/>
    <property type="evidence" value="ECO:0007669"/>
    <property type="project" value="UniProtKB-UniRule"/>
</dbReference>
<evidence type="ECO:0000256" key="16">
    <source>
        <dbReference type="ARBA" id="ARBA00023268"/>
    </source>
</evidence>
<feature type="region of interest" description="DHBP synthase" evidence="19">
    <location>
        <begin position="1"/>
        <end position="209"/>
    </location>
</feature>
<feature type="binding site" evidence="19">
    <location>
        <begin position="263"/>
        <end position="267"/>
    </location>
    <ligand>
        <name>GTP</name>
        <dbReference type="ChEBI" id="CHEBI:37565"/>
    </ligand>
</feature>
<dbReference type="eggNOG" id="COG0807">
    <property type="taxonomic scope" value="Bacteria"/>
</dbReference>
<reference evidence="21 22" key="1">
    <citation type="journal article" date="2010" name="Stand. Genomic Sci.">
        <title>Permanent draft genome sequence of Dethiosulfovibrio peptidovorans type strain (SEBR 4207).</title>
        <authorList>
            <person name="Labutti K."/>
            <person name="Mayilraj S."/>
            <person name="Clum A."/>
            <person name="Lucas S."/>
            <person name="Glavina Del Rio T."/>
            <person name="Nolan M."/>
            <person name="Tice H."/>
            <person name="Cheng J.F."/>
            <person name="Pitluck S."/>
            <person name="Liolios K."/>
            <person name="Ivanova N."/>
            <person name="Mavromatis K."/>
            <person name="Mikhailova N."/>
            <person name="Pati A."/>
            <person name="Goodwin L."/>
            <person name="Chen A."/>
            <person name="Palaniappan K."/>
            <person name="Land M."/>
            <person name="Hauser L."/>
            <person name="Chang Y.J."/>
            <person name="Jeffries C.D."/>
            <person name="Rohde M."/>
            <person name="Spring S."/>
            <person name="Goker M."/>
            <person name="Woyke T."/>
            <person name="Bristow J."/>
            <person name="Eisen J.A."/>
            <person name="Markowitz V."/>
            <person name="Hugenholtz P."/>
            <person name="Kyrpides N.C."/>
            <person name="Klenk H.P."/>
            <person name="Lapidus A."/>
        </authorList>
    </citation>
    <scope>NUCLEOTIDE SEQUENCE [LARGE SCALE GENOMIC DNA]</scope>
    <source>
        <strain evidence="21 22">DSM 11002</strain>
    </source>
</reference>
<dbReference type="InterPro" id="IPR016299">
    <property type="entry name" value="Riboflavin_synth_RibBA"/>
</dbReference>
<keyword evidence="22" id="KW-1185">Reference proteome</keyword>
<dbReference type="InterPro" id="IPR000926">
    <property type="entry name" value="RibA"/>
</dbReference>
<comment type="pathway">
    <text evidence="4 19">Cofactor biosynthesis; riboflavin biosynthesis; 5-amino-6-(D-ribitylamino)uracil from GTP: step 1/4.</text>
</comment>
<dbReference type="GO" id="GO:0003935">
    <property type="term" value="F:GTP cyclohydrolase II activity"/>
    <property type="evidence" value="ECO:0007669"/>
    <property type="project" value="UniProtKB-UniRule"/>
</dbReference>
<dbReference type="PANTHER" id="PTHR21327">
    <property type="entry name" value="GTP CYCLOHYDROLASE II-RELATED"/>
    <property type="match status" value="1"/>
</dbReference>
<evidence type="ECO:0000256" key="11">
    <source>
        <dbReference type="ARBA" id="ARBA00022833"/>
    </source>
</evidence>
<dbReference type="Pfam" id="PF00926">
    <property type="entry name" value="DHBP_synthase"/>
    <property type="match status" value="1"/>
</dbReference>
<dbReference type="SUPFAM" id="SSF55821">
    <property type="entry name" value="YrdC/RibB"/>
    <property type="match status" value="1"/>
</dbReference>
<feature type="binding site" evidence="19">
    <location>
        <position position="36"/>
    </location>
    <ligand>
        <name>Mg(2+)</name>
        <dbReference type="ChEBI" id="CHEBI:18420"/>
        <label>2</label>
    </ligand>
</feature>
<gene>
    <name evidence="19" type="primary">ribBA</name>
    <name evidence="21" type="ORF">Dpep_2230</name>
</gene>
<keyword evidence="14 19" id="KW-0464">Manganese</keyword>
<feature type="region of interest" description="GTP cyclohydrolase II" evidence="19">
    <location>
        <begin position="210"/>
        <end position="415"/>
    </location>
</feature>
<dbReference type="InterPro" id="IPR036144">
    <property type="entry name" value="RibA-like_sf"/>
</dbReference>
<dbReference type="HAMAP" id="MF_00180">
    <property type="entry name" value="RibB"/>
    <property type="match status" value="1"/>
</dbReference>
<dbReference type="GO" id="GO:0000287">
    <property type="term" value="F:magnesium ion binding"/>
    <property type="evidence" value="ECO:0007669"/>
    <property type="project" value="UniProtKB-UniRule"/>
</dbReference>
<feature type="binding site" evidence="19">
    <location>
        <position position="363"/>
    </location>
    <ligand>
        <name>GTP</name>
        <dbReference type="ChEBI" id="CHEBI:37565"/>
    </ligand>
</feature>
<dbReference type="eggNOG" id="COG0108">
    <property type="taxonomic scope" value="Bacteria"/>
</dbReference>
<dbReference type="GO" id="GO:0008270">
    <property type="term" value="F:zinc ion binding"/>
    <property type="evidence" value="ECO:0007669"/>
    <property type="project" value="UniProtKB-UniRule"/>
</dbReference>
<comment type="catalytic activity">
    <reaction evidence="18 19">
        <text>GTP + 4 H2O = 2,5-diamino-6-hydroxy-4-(5-phosphoribosylamino)-pyrimidine + formate + 2 phosphate + 3 H(+)</text>
        <dbReference type="Rhea" id="RHEA:23704"/>
        <dbReference type="ChEBI" id="CHEBI:15377"/>
        <dbReference type="ChEBI" id="CHEBI:15378"/>
        <dbReference type="ChEBI" id="CHEBI:15740"/>
        <dbReference type="ChEBI" id="CHEBI:37565"/>
        <dbReference type="ChEBI" id="CHEBI:43474"/>
        <dbReference type="ChEBI" id="CHEBI:58614"/>
        <dbReference type="EC" id="3.5.4.25"/>
    </reaction>
</comment>
<dbReference type="PANTHER" id="PTHR21327:SF18">
    <property type="entry name" value="3,4-DIHYDROXY-2-BUTANONE 4-PHOSPHATE SYNTHASE"/>
    <property type="match status" value="1"/>
</dbReference>
<dbReference type="Gene3D" id="3.90.870.10">
    <property type="entry name" value="DHBP synthase"/>
    <property type="match status" value="1"/>
</dbReference>
<feature type="binding site" evidence="19">
    <location>
        <position position="268"/>
    </location>
    <ligand>
        <name>Zn(2+)</name>
        <dbReference type="ChEBI" id="CHEBI:29105"/>
        <note>catalytic</note>
    </ligand>
</feature>
<comment type="cofactor">
    <cofactor evidence="19">
        <name>Mg(2+)</name>
        <dbReference type="ChEBI" id="CHEBI:18420"/>
    </cofactor>
    <cofactor evidence="19">
        <name>Mn(2+)</name>
        <dbReference type="ChEBI" id="CHEBI:29035"/>
    </cofactor>
    <text evidence="19">Binds 2 divalent metal cations per subunit. Magnesium or manganese.</text>
</comment>
<dbReference type="PaxDb" id="469381-Dpep_2230"/>
<evidence type="ECO:0000256" key="5">
    <source>
        <dbReference type="ARBA" id="ARBA00004904"/>
    </source>
</evidence>
<evidence type="ECO:0000256" key="2">
    <source>
        <dbReference type="ARBA" id="ARBA00001936"/>
    </source>
</evidence>
<feature type="domain" description="GTP cyclohydrolase II" evidence="20">
    <location>
        <begin position="216"/>
        <end position="384"/>
    </location>
</feature>
<feature type="binding site" evidence="19">
    <location>
        <position position="172"/>
    </location>
    <ligand>
        <name>D-ribulose 5-phosphate</name>
        <dbReference type="ChEBI" id="CHEBI:58121"/>
    </ligand>
</feature>
<keyword evidence="9 19" id="KW-0547">Nucleotide-binding</keyword>
<evidence type="ECO:0000259" key="20">
    <source>
        <dbReference type="Pfam" id="PF00925"/>
    </source>
</evidence>
<dbReference type="InterPro" id="IPR000422">
    <property type="entry name" value="DHBP_synthase_RibB"/>
</dbReference>
<dbReference type="SUPFAM" id="SSF142695">
    <property type="entry name" value="RibA-like"/>
    <property type="match status" value="1"/>
</dbReference>
<evidence type="ECO:0000313" key="21">
    <source>
        <dbReference type="EMBL" id="EFC92252.1"/>
    </source>
</evidence>
<comment type="cofactor">
    <cofactor evidence="2">
        <name>Mn(2+)</name>
        <dbReference type="ChEBI" id="CHEBI:29035"/>
    </cofactor>
</comment>
<comment type="similarity">
    <text evidence="6 19">In the N-terminal section; belongs to the DHBP synthase family.</text>
</comment>
<dbReference type="EC" id="4.1.99.12" evidence="19"/>
<protein>
    <recommendedName>
        <fullName evidence="19">Riboflavin biosynthesis protein RibBA</fullName>
    </recommendedName>
    <domain>
        <recommendedName>
            <fullName evidence="19">3,4-dihydroxy-2-butanone 4-phosphate synthase</fullName>
            <shortName evidence="19">DHBP synthase</shortName>
            <ecNumber evidence="19">4.1.99.12</ecNumber>
        </recommendedName>
    </domain>
    <domain>
        <recommendedName>
            <fullName evidence="19">GTP cyclohydrolase-2</fullName>
            <ecNumber evidence="19">3.5.4.25</ecNumber>
        </recommendedName>
        <alternativeName>
            <fullName evidence="19">GTP cyclohydrolase II</fullName>
        </alternativeName>
    </domain>
</protein>
<evidence type="ECO:0000256" key="9">
    <source>
        <dbReference type="ARBA" id="ARBA00022741"/>
    </source>
</evidence>
<keyword evidence="8 19" id="KW-0479">Metal-binding</keyword>
<sequence>MTAVSSNKDIFASIEEAIEDISKGRMVVVVDDEDRENEGDLVMAAECATPESVNFMIRHARGLVCVPITEEQASKVGLEPMVRDGSDRHGTAFTVSVDLREGTTTGISAEERAMTARALADPETVPSDLMRPGHVFPLIGRNGGVLKRSGHTEAAVDLARLAGMSPAGMICEIIKDDGSMARLTDLGKFCREHGLKLISIRDLIRYRTERTVLVEKVAEILLPTEYGDFKAHAYRSLLEDVPDKLHIALVKGDLDGEAPVLVRVHSECMTGDVFGSLRCDCGPQLHAALRAVEKEGRGVVLYMRQEGRGIGLLEKLKAYRLQEEGMDTVDANVALGHKPDLREYGLGAQILKDLGLSSIRLMTNNPLKVVGLEGYGLTIEERVPVIIEPNEHNRRYLSTKEARMGHVLHLKDILN</sequence>
<dbReference type="EC" id="3.5.4.25" evidence="19"/>
<evidence type="ECO:0000256" key="4">
    <source>
        <dbReference type="ARBA" id="ARBA00004853"/>
    </source>
</evidence>
<keyword evidence="13 19" id="KW-0342">GTP-binding</keyword>
<evidence type="ECO:0000256" key="13">
    <source>
        <dbReference type="ARBA" id="ARBA00023134"/>
    </source>
</evidence>
<accession>D2Z3Z1</accession>
<evidence type="ECO:0000256" key="8">
    <source>
        <dbReference type="ARBA" id="ARBA00022723"/>
    </source>
</evidence>
<evidence type="ECO:0000256" key="14">
    <source>
        <dbReference type="ARBA" id="ARBA00023211"/>
    </source>
</evidence>
<feature type="binding site" evidence="19">
    <location>
        <begin position="306"/>
        <end position="308"/>
    </location>
    <ligand>
        <name>GTP</name>
        <dbReference type="ChEBI" id="CHEBI:37565"/>
    </ligand>
</feature>
<keyword evidence="16 19" id="KW-0511">Multifunctional enzyme</keyword>
<feature type="site" description="Essential for DHBP synthase activity" evidence="19">
    <location>
        <position position="172"/>
    </location>
</feature>
<comment type="function">
    <text evidence="3 19">Catalyzes the conversion of D-ribulose 5-phosphate to formate and 3,4-dihydroxy-2-butanone 4-phosphate.</text>
</comment>
<evidence type="ECO:0000256" key="12">
    <source>
        <dbReference type="ARBA" id="ARBA00022842"/>
    </source>
</evidence>
<feature type="binding site" evidence="19">
    <location>
        <position position="279"/>
    </location>
    <ligand>
        <name>Zn(2+)</name>
        <dbReference type="ChEBI" id="CHEBI:29105"/>
        <note>catalytic</note>
    </ligand>
</feature>
<comment type="pathway">
    <text evidence="5 19">Cofactor biosynthesis; riboflavin biosynthesis; 2-hydroxy-3-oxobutyl phosphate from D-ribulose 5-phosphate: step 1/1.</text>
</comment>
<evidence type="ECO:0000256" key="10">
    <source>
        <dbReference type="ARBA" id="ARBA00022801"/>
    </source>
</evidence>
<dbReference type="InterPro" id="IPR032677">
    <property type="entry name" value="GTP_cyclohydro_II"/>
</dbReference>
<keyword evidence="10 19" id="KW-0378">Hydrolase</keyword>
<dbReference type="Pfam" id="PF00925">
    <property type="entry name" value="GTP_cyclohydro2"/>
    <property type="match status" value="1"/>
</dbReference>
<feature type="active site" description="Proton acceptor; for GTP cyclohydrolase activity" evidence="19">
    <location>
        <position position="340"/>
    </location>
</feature>
<evidence type="ECO:0000256" key="3">
    <source>
        <dbReference type="ARBA" id="ARBA00002284"/>
    </source>
</evidence>
<feature type="binding site" evidence="19">
    <location>
        <begin position="35"/>
        <end position="36"/>
    </location>
    <ligand>
        <name>D-ribulose 5-phosphate</name>
        <dbReference type="ChEBI" id="CHEBI:58121"/>
    </ligand>
</feature>
<comment type="cofactor">
    <cofactor evidence="19">
        <name>Zn(2+)</name>
        <dbReference type="ChEBI" id="CHEBI:29105"/>
    </cofactor>
    <text evidence="19">Binds 1 zinc ion per subunit.</text>
</comment>
<keyword evidence="11 19" id="KW-0862">Zinc</keyword>
<evidence type="ECO:0000313" key="22">
    <source>
        <dbReference type="Proteomes" id="UP000006427"/>
    </source>
</evidence>
<dbReference type="HAMAP" id="MF_00179">
    <property type="entry name" value="RibA"/>
    <property type="match status" value="1"/>
</dbReference>
<comment type="similarity">
    <text evidence="19">In the C-terminal section; belongs to the GTP cyclohydrolase II family.</text>
</comment>
<proteinExistence type="inferred from homology"/>
<dbReference type="GO" id="GO:0005829">
    <property type="term" value="C:cytosol"/>
    <property type="evidence" value="ECO:0007669"/>
    <property type="project" value="TreeGrafter"/>
</dbReference>
<organism evidence="21 22">
    <name type="scientific">Dethiosulfovibrio peptidovorans DSM 11002</name>
    <dbReference type="NCBI Taxonomy" id="469381"/>
    <lineage>
        <taxon>Bacteria</taxon>
        <taxon>Thermotogati</taxon>
        <taxon>Synergistota</taxon>
        <taxon>Synergistia</taxon>
        <taxon>Synergistales</taxon>
        <taxon>Dethiosulfovibrionaceae</taxon>
        <taxon>Dethiosulfovibrio</taxon>
    </lineage>
</organism>
<evidence type="ECO:0000256" key="19">
    <source>
        <dbReference type="HAMAP-Rule" id="MF_01283"/>
    </source>
</evidence>
<dbReference type="UniPathway" id="UPA00275">
    <property type="reaction ID" value="UER00399"/>
</dbReference>
<evidence type="ECO:0000256" key="7">
    <source>
        <dbReference type="ARBA" id="ARBA00022619"/>
    </source>
</evidence>
<dbReference type="NCBIfam" id="NF001591">
    <property type="entry name" value="PRK00393.1"/>
    <property type="match status" value="1"/>
</dbReference>
<dbReference type="GO" id="GO:0009231">
    <property type="term" value="P:riboflavin biosynthetic process"/>
    <property type="evidence" value="ECO:0007669"/>
    <property type="project" value="UniProtKB-UniRule"/>
</dbReference>
<comment type="caution">
    <text evidence="21">The sequence shown here is derived from an EMBL/GenBank/DDBJ whole genome shotgun (WGS) entry which is preliminary data.</text>
</comment>
<comment type="catalytic activity">
    <reaction evidence="1 19">
        <text>D-ribulose 5-phosphate = (2S)-2-hydroxy-3-oxobutyl phosphate + formate + H(+)</text>
        <dbReference type="Rhea" id="RHEA:18457"/>
        <dbReference type="ChEBI" id="CHEBI:15378"/>
        <dbReference type="ChEBI" id="CHEBI:15740"/>
        <dbReference type="ChEBI" id="CHEBI:58121"/>
        <dbReference type="ChEBI" id="CHEBI:58830"/>
        <dbReference type="EC" id="4.1.99.12"/>
    </reaction>
</comment>
<name>D2Z3Z1_9BACT</name>
<dbReference type="GO" id="GO:0008686">
    <property type="term" value="F:3,4-dihydroxy-2-butanone-4-phosphate synthase activity"/>
    <property type="evidence" value="ECO:0007669"/>
    <property type="project" value="UniProtKB-UniRule"/>
</dbReference>
<feature type="binding site" evidence="19">
    <location>
        <position position="328"/>
    </location>
    <ligand>
        <name>GTP</name>
        <dbReference type="ChEBI" id="CHEBI:37565"/>
    </ligand>
</feature>
<evidence type="ECO:0000256" key="15">
    <source>
        <dbReference type="ARBA" id="ARBA00023239"/>
    </source>
</evidence>
<dbReference type="GO" id="GO:0005525">
    <property type="term" value="F:GTP binding"/>
    <property type="evidence" value="ECO:0007669"/>
    <property type="project" value="UniProtKB-KW"/>
</dbReference>
<feature type="active site" description="Nucleophile; for GTP cyclohydrolase activity" evidence="19">
    <location>
        <position position="342"/>
    </location>
</feature>
<feature type="binding site" evidence="19">
    <location>
        <position position="281"/>
    </location>
    <ligand>
        <name>Zn(2+)</name>
        <dbReference type="ChEBI" id="CHEBI:29105"/>
        <note>catalytic</note>
    </ligand>
</feature>
<feature type="site" description="Essential for DHBP synthase activity" evidence="19">
    <location>
        <position position="134"/>
    </location>
</feature>
<dbReference type="InterPro" id="IPR017945">
    <property type="entry name" value="DHBP_synth_RibB-like_a/b_dom"/>
</dbReference>
<evidence type="ECO:0000256" key="1">
    <source>
        <dbReference type="ARBA" id="ARBA00000141"/>
    </source>
</evidence>
<dbReference type="FunFam" id="3.40.50.10990:FF:000001">
    <property type="entry name" value="Riboflavin biosynthesis protein RibBA"/>
    <property type="match status" value="1"/>
</dbReference>
<dbReference type="NCBIfam" id="TIGR00506">
    <property type="entry name" value="ribB"/>
    <property type="match status" value="1"/>
</dbReference>
<dbReference type="Gene3D" id="3.40.50.10990">
    <property type="entry name" value="GTP cyclohydrolase II"/>
    <property type="match status" value="1"/>
</dbReference>
<keyword evidence="7 19" id="KW-0686">Riboflavin biosynthesis</keyword>
<feature type="binding site" evidence="19">
    <location>
        <position position="368"/>
    </location>
    <ligand>
        <name>GTP</name>
        <dbReference type="ChEBI" id="CHEBI:37565"/>
    </ligand>
</feature>
<dbReference type="EMBL" id="ABTR02000001">
    <property type="protein sequence ID" value="EFC92252.1"/>
    <property type="molecule type" value="Genomic_DNA"/>
</dbReference>
<dbReference type="STRING" id="469381.Dpep_2230"/>
<dbReference type="PIRSF" id="PIRSF001259">
    <property type="entry name" value="RibA"/>
    <property type="match status" value="1"/>
</dbReference>
<dbReference type="FunFam" id="3.90.870.10:FF:000001">
    <property type="entry name" value="Riboflavin biosynthesis protein RibBA"/>
    <property type="match status" value="1"/>
</dbReference>
<evidence type="ECO:0000256" key="17">
    <source>
        <dbReference type="ARBA" id="ARBA00043932"/>
    </source>
</evidence>
<dbReference type="AlphaFoldDB" id="D2Z3Z1"/>
<feature type="binding site" evidence="19">
    <location>
        <position position="36"/>
    </location>
    <ligand>
        <name>Mg(2+)</name>
        <dbReference type="ChEBI" id="CHEBI:18420"/>
        <label>1</label>
    </ligand>
</feature>
<feature type="binding site" evidence="19">
    <location>
        <position position="40"/>
    </location>
    <ligand>
        <name>D-ribulose 5-phosphate</name>
        <dbReference type="ChEBI" id="CHEBI:58121"/>
    </ligand>
</feature>
<dbReference type="CDD" id="cd00641">
    <property type="entry name" value="GTP_cyclohydro2"/>
    <property type="match status" value="1"/>
</dbReference>
<evidence type="ECO:0000256" key="18">
    <source>
        <dbReference type="ARBA" id="ARBA00049295"/>
    </source>
</evidence>
<dbReference type="NCBIfam" id="NF006803">
    <property type="entry name" value="PRK09311.1"/>
    <property type="match status" value="1"/>
</dbReference>
<feature type="binding site" evidence="19">
    <location>
        <begin position="148"/>
        <end position="152"/>
    </location>
    <ligand>
        <name>D-ribulose 5-phosphate</name>
        <dbReference type="ChEBI" id="CHEBI:58121"/>
    </ligand>
</feature>
<feature type="binding site" evidence="19">
    <location>
        <position position="284"/>
    </location>
    <ligand>
        <name>GTP</name>
        <dbReference type="ChEBI" id="CHEBI:37565"/>
    </ligand>
</feature>
<evidence type="ECO:0000256" key="6">
    <source>
        <dbReference type="ARBA" id="ARBA00005520"/>
    </source>
</evidence>